<dbReference type="Proteomes" id="UP001597267">
    <property type="component" value="Unassembled WGS sequence"/>
</dbReference>
<feature type="domain" description="Nucleotidyl transferase" evidence="7">
    <location>
        <begin position="5"/>
        <end position="242"/>
    </location>
</feature>
<dbReference type="InterPro" id="IPR005771">
    <property type="entry name" value="GalU_uridylyltTrfase_bac/arc"/>
</dbReference>
<keyword evidence="4 8" id="KW-0808">Transferase</keyword>
<dbReference type="Pfam" id="PF00483">
    <property type="entry name" value="NTP_transferase"/>
    <property type="match status" value="1"/>
</dbReference>
<dbReference type="EC" id="2.7.7.9" evidence="3"/>
<evidence type="ECO:0000256" key="3">
    <source>
        <dbReference type="ARBA" id="ARBA00012415"/>
    </source>
</evidence>
<dbReference type="GO" id="GO:0003983">
    <property type="term" value="F:UTP:glucose-1-phosphate uridylyltransferase activity"/>
    <property type="evidence" value="ECO:0007669"/>
    <property type="project" value="UniProtKB-EC"/>
</dbReference>
<dbReference type="SUPFAM" id="SSF53448">
    <property type="entry name" value="Nucleotide-diphospho-sugar transferases"/>
    <property type="match status" value="1"/>
</dbReference>
<sequence length="293" mass="32085">MTVKKAIIAAGGYGFSLLPATKALPKEILPVFDRPVIDYLVREAKLAGITDILLISGKRKRAIEDYFDAAPELEMSLAEKNKTELMALIKTTTDVNLYFMKQNNPTGIGDALLMAEDFVNDEPFVVMLSDDIVDEAHSLTRQLLEDYNQYQAPVLGIEALSPQQVSHYGIVSLSETVVAPGLSQIQSIVEKPLPDSAPSTLGVVGRYVLPGDFFQYLKQLPEETTASNQLSLALNLLNAQTPVLARTFVGQREDISSKFGLLKASINYGLQSPTFGSEVAAYIKELTNSKRLD</sequence>
<proteinExistence type="inferred from homology"/>
<evidence type="ECO:0000256" key="1">
    <source>
        <dbReference type="ARBA" id="ARBA00005136"/>
    </source>
</evidence>
<evidence type="ECO:0000256" key="6">
    <source>
        <dbReference type="ARBA" id="ARBA00048128"/>
    </source>
</evidence>
<evidence type="ECO:0000256" key="2">
    <source>
        <dbReference type="ARBA" id="ARBA00006890"/>
    </source>
</evidence>
<dbReference type="InterPro" id="IPR005835">
    <property type="entry name" value="NTP_transferase_dom"/>
</dbReference>
<dbReference type="Gene3D" id="3.90.550.10">
    <property type="entry name" value="Spore Coat Polysaccharide Biosynthesis Protein SpsA, Chain A"/>
    <property type="match status" value="1"/>
</dbReference>
<protein>
    <recommendedName>
        <fullName evidence="3">UTP--glucose-1-phosphate uridylyltransferase</fullName>
        <ecNumber evidence="3">2.7.7.9</ecNumber>
    </recommendedName>
</protein>
<keyword evidence="5 8" id="KW-0548">Nucleotidyltransferase</keyword>
<comment type="caution">
    <text evidence="8">The sequence shown here is derived from an EMBL/GenBank/DDBJ whole genome shotgun (WGS) entry which is preliminary data.</text>
</comment>
<evidence type="ECO:0000313" key="9">
    <source>
        <dbReference type="Proteomes" id="UP001597267"/>
    </source>
</evidence>
<accession>A0ABW4JA95</accession>
<comment type="pathway">
    <text evidence="1">Carbohydrate metabolism; nucleotide-sugar metabolism.</text>
</comment>
<reference evidence="9" key="1">
    <citation type="journal article" date="2019" name="Int. J. Syst. Evol. Microbiol.">
        <title>The Global Catalogue of Microorganisms (GCM) 10K type strain sequencing project: providing services to taxonomists for standard genome sequencing and annotation.</title>
        <authorList>
            <consortium name="The Broad Institute Genomics Platform"/>
            <consortium name="The Broad Institute Genome Sequencing Center for Infectious Disease"/>
            <person name="Wu L."/>
            <person name="Ma J."/>
        </authorList>
    </citation>
    <scope>NUCLEOTIDE SEQUENCE [LARGE SCALE GENOMIC DNA]</scope>
    <source>
        <strain evidence="9">CCM 8896</strain>
    </source>
</reference>
<comment type="catalytic activity">
    <reaction evidence="6">
        <text>alpha-D-glucose 1-phosphate + UTP + H(+) = UDP-alpha-D-glucose + diphosphate</text>
        <dbReference type="Rhea" id="RHEA:19889"/>
        <dbReference type="ChEBI" id="CHEBI:15378"/>
        <dbReference type="ChEBI" id="CHEBI:33019"/>
        <dbReference type="ChEBI" id="CHEBI:46398"/>
        <dbReference type="ChEBI" id="CHEBI:58601"/>
        <dbReference type="ChEBI" id="CHEBI:58885"/>
        <dbReference type="EC" id="2.7.7.9"/>
    </reaction>
</comment>
<dbReference type="RefSeq" id="WP_125712000.1">
    <property type="nucleotide sequence ID" value="NZ_JBHTOP010000026.1"/>
</dbReference>
<dbReference type="EMBL" id="JBHTOP010000026">
    <property type="protein sequence ID" value="MFD1672518.1"/>
    <property type="molecule type" value="Genomic_DNA"/>
</dbReference>
<name>A0ABW4JA95_9LACO</name>
<evidence type="ECO:0000256" key="4">
    <source>
        <dbReference type="ARBA" id="ARBA00022679"/>
    </source>
</evidence>
<gene>
    <name evidence="8" type="ORF">ACFQ5M_10435</name>
</gene>
<dbReference type="PANTHER" id="PTHR43197">
    <property type="entry name" value="UTP--GLUCOSE-1-PHOSPHATE URIDYLYLTRANSFERASE"/>
    <property type="match status" value="1"/>
</dbReference>
<organism evidence="8 9">
    <name type="scientific">Agrilactobacillus yilanensis</name>
    <dbReference type="NCBI Taxonomy" id="2485997"/>
    <lineage>
        <taxon>Bacteria</taxon>
        <taxon>Bacillati</taxon>
        <taxon>Bacillota</taxon>
        <taxon>Bacilli</taxon>
        <taxon>Lactobacillales</taxon>
        <taxon>Lactobacillaceae</taxon>
        <taxon>Agrilactobacillus</taxon>
    </lineage>
</organism>
<keyword evidence="9" id="KW-1185">Reference proteome</keyword>
<comment type="similarity">
    <text evidence="2">Belongs to the UDPGP type 2 family.</text>
</comment>
<dbReference type="PANTHER" id="PTHR43197:SF1">
    <property type="entry name" value="UTP--GLUCOSE-1-PHOSPHATE URIDYLYLTRANSFERASE"/>
    <property type="match status" value="1"/>
</dbReference>
<evidence type="ECO:0000313" key="8">
    <source>
        <dbReference type="EMBL" id="MFD1672518.1"/>
    </source>
</evidence>
<dbReference type="InterPro" id="IPR029044">
    <property type="entry name" value="Nucleotide-diphossugar_trans"/>
</dbReference>
<evidence type="ECO:0000256" key="5">
    <source>
        <dbReference type="ARBA" id="ARBA00022695"/>
    </source>
</evidence>
<evidence type="ECO:0000259" key="7">
    <source>
        <dbReference type="Pfam" id="PF00483"/>
    </source>
</evidence>